<protein>
    <submittedName>
        <fullName evidence="2">DUF998 domain-containing protein</fullName>
    </submittedName>
</protein>
<sequence length="213" mass="23129">MLMNHPAQTVRSIAWLQVLAVIAFALVCGAAQFIRYDLDPIAIPLSAYLDGPGGVYVRSVYYLMTPVLIGFAWAGYQVTSIEKRSALAAVLFVVAGVSLSPVAATVSFAGTPHENLARLIHGLAAQTTFLCLSFGMLLLSARWRRDPRLHQGGPLGVVLAWLATAALWLQILDHRLPRGLVQKLLIVLILLWLGWAACQMLRVTSTASRASIK</sequence>
<reference evidence="2 3" key="1">
    <citation type="submission" date="2018-07" db="EMBL/GenBank/DDBJ databases">
        <title>Dyella tabacisoli L4-6T, whole genome shotgun sequence.</title>
        <authorList>
            <person name="Zhou X.-K."/>
            <person name="Li W.-J."/>
            <person name="Duan Y.-Q."/>
        </authorList>
    </citation>
    <scope>NUCLEOTIDE SEQUENCE [LARGE SCALE GENOMIC DNA]</scope>
    <source>
        <strain evidence="2 3">L4-6</strain>
    </source>
</reference>
<gene>
    <name evidence="2" type="ORF">DVJ77_01805</name>
</gene>
<feature type="transmembrane region" description="Helical" evidence="1">
    <location>
        <begin position="12"/>
        <end position="35"/>
    </location>
</feature>
<dbReference type="Proteomes" id="UP000253782">
    <property type="component" value="Unassembled WGS sequence"/>
</dbReference>
<evidence type="ECO:0000256" key="1">
    <source>
        <dbReference type="SAM" id="Phobius"/>
    </source>
</evidence>
<dbReference type="OrthoDB" id="5955493at2"/>
<comment type="caution">
    <text evidence="2">The sequence shown here is derived from an EMBL/GenBank/DDBJ whole genome shotgun (WGS) entry which is preliminary data.</text>
</comment>
<keyword evidence="3" id="KW-1185">Reference proteome</keyword>
<feature type="transmembrane region" description="Helical" evidence="1">
    <location>
        <begin position="153"/>
        <end position="172"/>
    </location>
</feature>
<feature type="transmembrane region" description="Helical" evidence="1">
    <location>
        <begin position="184"/>
        <end position="203"/>
    </location>
</feature>
<feature type="transmembrane region" description="Helical" evidence="1">
    <location>
        <begin position="55"/>
        <end position="74"/>
    </location>
</feature>
<accession>A0A369URQ7</accession>
<organism evidence="2 3">
    <name type="scientific">Dyella tabacisoli</name>
    <dbReference type="NCBI Taxonomy" id="2282381"/>
    <lineage>
        <taxon>Bacteria</taxon>
        <taxon>Pseudomonadati</taxon>
        <taxon>Pseudomonadota</taxon>
        <taxon>Gammaproteobacteria</taxon>
        <taxon>Lysobacterales</taxon>
        <taxon>Rhodanobacteraceae</taxon>
        <taxon>Dyella</taxon>
    </lineage>
</organism>
<feature type="transmembrane region" description="Helical" evidence="1">
    <location>
        <begin position="120"/>
        <end position="141"/>
    </location>
</feature>
<keyword evidence="1" id="KW-1133">Transmembrane helix</keyword>
<proteinExistence type="predicted"/>
<evidence type="ECO:0000313" key="3">
    <source>
        <dbReference type="Proteomes" id="UP000253782"/>
    </source>
</evidence>
<dbReference type="EMBL" id="QQAH01000001">
    <property type="protein sequence ID" value="RDD83346.1"/>
    <property type="molecule type" value="Genomic_DNA"/>
</dbReference>
<keyword evidence="1" id="KW-0472">Membrane</keyword>
<name>A0A369URQ7_9GAMM</name>
<dbReference type="AlphaFoldDB" id="A0A369URQ7"/>
<keyword evidence="1" id="KW-0812">Transmembrane</keyword>
<dbReference type="Pfam" id="PF06197">
    <property type="entry name" value="DUF998"/>
    <property type="match status" value="1"/>
</dbReference>
<evidence type="ECO:0000313" key="2">
    <source>
        <dbReference type="EMBL" id="RDD83346.1"/>
    </source>
</evidence>
<feature type="transmembrane region" description="Helical" evidence="1">
    <location>
        <begin position="86"/>
        <end position="108"/>
    </location>
</feature>
<dbReference type="InterPro" id="IPR009339">
    <property type="entry name" value="DUF998"/>
</dbReference>